<dbReference type="VEuPathDB" id="VectorBase:ACON2_029807"/>
<dbReference type="Gene3D" id="3.80.10.10">
    <property type="entry name" value="Ribonuclease Inhibitor"/>
    <property type="match status" value="1"/>
</dbReference>
<evidence type="ECO:0000256" key="2">
    <source>
        <dbReference type="ARBA" id="ARBA00022737"/>
    </source>
</evidence>
<dbReference type="InterPro" id="IPR032675">
    <property type="entry name" value="LRR_dom_sf"/>
</dbReference>
<dbReference type="SUPFAM" id="SSF52058">
    <property type="entry name" value="L domain-like"/>
    <property type="match status" value="1"/>
</dbReference>
<name>A0A6E8W789_ANOCL</name>
<organism evidence="3 4">
    <name type="scientific">Anopheles coluzzii</name>
    <name type="common">African malaria mosquito</name>
    <dbReference type="NCBI Taxonomy" id="1518534"/>
    <lineage>
        <taxon>Eukaryota</taxon>
        <taxon>Metazoa</taxon>
        <taxon>Ecdysozoa</taxon>
        <taxon>Arthropoda</taxon>
        <taxon>Hexapoda</taxon>
        <taxon>Insecta</taxon>
        <taxon>Pterygota</taxon>
        <taxon>Neoptera</taxon>
        <taxon>Endopterygota</taxon>
        <taxon>Diptera</taxon>
        <taxon>Nematocera</taxon>
        <taxon>Culicoidea</taxon>
        <taxon>Culicidae</taxon>
        <taxon>Anophelinae</taxon>
        <taxon>Anopheles</taxon>
    </lineage>
</organism>
<keyword evidence="4" id="KW-1185">Reference proteome</keyword>
<dbReference type="EnsemblMetazoa" id="ACON013278-RA">
    <property type="protein sequence ID" value="ACON013278-PA"/>
    <property type="gene ID" value="ACON013278"/>
</dbReference>
<sequence length="303" mass="34451">MCFKFHCQVTECYVSSLIPELEGIYVLSYIPQTIKKLTFDNLRMDSVGPYVLYKVPATVQTLTIISSPAMKHLHIPSNLSSSEMYITRTGINSIHFEENISLNTVIISPCGLEQLPFTLGNLKKLAFFRISNSQIQVLYIQQLRLAKNVERLMVVRSRIHSIIIDSPERCCDRLDELDLQKNLLTSIDFATFDPLHRLRVLILADNSIEMLVGSPSNSALEYLVLTNNHIKHIAFCGWNPLPSLISVNLKNNRLAKEPSCLENLSTNATVYVTLYGGTMEKFVELKNRSQSKLRFCLTFFPCE</sequence>
<evidence type="ECO:0000256" key="1">
    <source>
        <dbReference type="ARBA" id="ARBA00022614"/>
    </source>
</evidence>
<evidence type="ECO:0000313" key="3">
    <source>
        <dbReference type="EnsemblMetazoa" id="ACON013278-PA"/>
    </source>
</evidence>
<proteinExistence type="predicted"/>
<dbReference type="InterPro" id="IPR001611">
    <property type="entry name" value="Leu-rich_rpt"/>
</dbReference>
<dbReference type="Proteomes" id="UP001105220">
    <property type="component" value="Unplaced"/>
</dbReference>
<keyword evidence="1" id="KW-0433">Leucine-rich repeat</keyword>
<protein>
    <submittedName>
        <fullName evidence="3">Uncharacterized protein</fullName>
    </submittedName>
</protein>
<dbReference type="PANTHER" id="PTHR45617:SF169">
    <property type="entry name" value="LRRCT DOMAIN-CONTAINING PROTEIN"/>
    <property type="match status" value="1"/>
</dbReference>
<dbReference type="Pfam" id="PF13855">
    <property type="entry name" value="LRR_8"/>
    <property type="match status" value="1"/>
</dbReference>
<dbReference type="AlphaFoldDB" id="A0A6E8W789"/>
<accession>A0A6E8W789</accession>
<reference key="1">
    <citation type="journal article" date="2019" name="Genes (Basel)">
        <title>A High-Quality De novo Genome Assembly from a Single Mosquito Using PacBio Sequencing.</title>
        <authorList>
            <person name="Kingan S.B."/>
            <person name="Heaton H."/>
            <person name="Cudini J."/>
            <person name="Lambert C.C."/>
            <person name="Baybayan P."/>
            <person name="Galvin B.D."/>
            <person name="Durbin R."/>
            <person name="Korlach J."/>
            <person name="Lawniczak M.K.N."/>
        </authorList>
    </citation>
    <scope>NUCLEOTIDE SEQUENCE [LARGE SCALE GENOMIC DNA]</scope>
    <source>
        <strain>Mali-NIH</strain>
    </source>
</reference>
<dbReference type="PANTHER" id="PTHR45617">
    <property type="entry name" value="LEUCINE RICH REPEAT FAMILY PROTEIN"/>
    <property type="match status" value="1"/>
</dbReference>
<dbReference type="VEuPathDB" id="VectorBase:ACMO_001103"/>
<dbReference type="VEuPathDB" id="VectorBase:ACON013278"/>
<evidence type="ECO:0000313" key="4">
    <source>
        <dbReference type="Proteomes" id="UP001105220"/>
    </source>
</evidence>
<keyword evidence="2" id="KW-0677">Repeat</keyword>
<reference evidence="3" key="2">
    <citation type="submission" date="2020-05" db="UniProtKB">
        <authorList>
            <consortium name="EnsemblMetazoa"/>
        </authorList>
    </citation>
    <scope>IDENTIFICATION</scope>
    <source>
        <strain evidence="3">Ngousso</strain>
    </source>
</reference>